<evidence type="ECO:0000256" key="2">
    <source>
        <dbReference type="ARBA" id="ARBA00022490"/>
    </source>
</evidence>
<keyword evidence="4" id="KW-0206">Cytoskeleton</keyword>
<gene>
    <name evidence="7" type="ORF">TBRA_LOCUS5758</name>
</gene>
<dbReference type="GO" id="GO:0060294">
    <property type="term" value="P:cilium movement involved in cell motility"/>
    <property type="evidence" value="ECO:0007669"/>
    <property type="project" value="InterPro"/>
</dbReference>
<dbReference type="PANTHER" id="PTHR13159">
    <property type="entry name" value="RADIAL SPOKEHEAD-RELATED"/>
    <property type="match status" value="1"/>
</dbReference>
<organism evidence="7 8">
    <name type="scientific">Trichogramma brassicae</name>
    <dbReference type="NCBI Taxonomy" id="86971"/>
    <lineage>
        <taxon>Eukaryota</taxon>
        <taxon>Metazoa</taxon>
        <taxon>Ecdysozoa</taxon>
        <taxon>Arthropoda</taxon>
        <taxon>Hexapoda</taxon>
        <taxon>Insecta</taxon>
        <taxon>Pterygota</taxon>
        <taxon>Neoptera</taxon>
        <taxon>Endopterygota</taxon>
        <taxon>Hymenoptera</taxon>
        <taxon>Apocrita</taxon>
        <taxon>Proctotrupomorpha</taxon>
        <taxon>Chalcidoidea</taxon>
        <taxon>Trichogrammatidae</taxon>
        <taxon>Trichogramma</taxon>
    </lineage>
</organism>
<dbReference type="OrthoDB" id="272202at2759"/>
<proteinExistence type="predicted"/>
<keyword evidence="8" id="KW-1185">Reference proteome</keyword>
<evidence type="ECO:0000313" key="7">
    <source>
        <dbReference type="EMBL" id="CAB0033860.1"/>
    </source>
</evidence>
<evidence type="ECO:0000256" key="4">
    <source>
        <dbReference type="ARBA" id="ARBA00023212"/>
    </source>
</evidence>
<dbReference type="PANTHER" id="PTHR13159:SF0">
    <property type="entry name" value="RADIAL SPOKE HEAD 6 HOMOLOG A"/>
    <property type="match status" value="1"/>
</dbReference>
<evidence type="ECO:0000313" key="8">
    <source>
        <dbReference type="Proteomes" id="UP000479190"/>
    </source>
</evidence>
<dbReference type="InterPro" id="IPR006802">
    <property type="entry name" value="Radial_spoke"/>
</dbReference>
<sequence length="690" mass="79829">MSATDKRKIRKCAFLTSIQIKSLYMEKFWNFKEPQEFILMLASVAIGFVIGREKFDGLFCRKNRTLHCYGAGNGFFISSAYTCNGAMTESLSETVTFSRPVLRTMYNAAAQRYYPSDNRSSSSSSKSIARAQYIVSKRENCTDETNKSSKDSIQFRCTSALSSNEKGICIRRRRRRRRVYIPDMLYARGAIIRSMAPFTGLEFYERSRSGCTVDMSCTLLLFRKRVFARSRRGAPHSHLQLYYDDQKLARFCCYVRARYIVVRTCIYIDASRVADGGWRTTEAVHAHGRFSSLSLSRQSAKRGKSRGGCAPREYASAQWLDSLTHACISTPIPIEKRLHTQLITLFLIYSSINQIIEISHLSPKDILLRCEMMQKMTSEAFLRKNQFFYTTSLFLHNILKERPKDAIASFEKYSRELRAQKFSNQNRHLRDLYEPPPAYDEAKRLVELFKISPPGHGDYHSISTCHEDEESLVEMRQNAPDLQTILLLPASRRSSATRRYRLPRSEHQKIDCQGEDKKCAVYFVCNRPGLDGWTELPPVTPAQIVVARQTVYMFSGMLANQVRGPNLFIYSVDKFLVAMNRRKCERAPWYTRVFTYFSSGDDSPLSRFIRIRLFPDARRIICAPRLLASRRPRTVPRWAILRSAEEEPEARRTTTNSRRTRRRTTKRTTERRARARDEVRERAPSSCIGI</sequence>
<dbReference type="GO" id="GO:0035082">
    <property type="term" value="P:axoneme assembly"/>
    <property type="evidence" value="ECO:0007669"/>
    <property type="project" value="TreeGrafter"/>
</dbReference>
<evidence type="ECO:0000256" key="1">
    <source>
        <dbReference type="ARBA" id="ARBA00004430"/>
    </source>
</evidence>
<comment type="subcellular location">
    <subcellularLocation>
        <location evidence="1">Cytoplasm</location>
        <location evidence="1">Cytoskeleton</location>
        <location evidence="1">Cilium axoneme</location>
    </subcellularLocation>
</comment>
<feature type="compositionally biased region" description="Basic and acidic residues" evidence="6">
    <location>
        <begin position="667"/>
        <end position="683"/>
    </location>
</feature>
<dbReference type="Proteomes" id="UP000479190">
    <property type="component" value="Unassembled WGS sequence"/>
</dbReference>
<reference evidence="7 8" key="1">
    <citation type="submission" date="2020-02" db="EMBL/GenBank/DDBJ databases">
        <authorList>
            <person name="Ferguson B K."/>
        </authorList>
    </citation>
    <scope>NUCLEOTIDE SEQUENCE [LARGE SCALE GENOMIC DNA]</scope>
</reference>
<keyword evidence="3" id="KW-0969">Cilium</keyword>
<keyword evidence="5" id="KW-0966">Cell projection</keyword>
<dbReference type="Pfam" id="PF04712">
    <property type="entry name" value="Radial_spoke"/>
    <property type="match status" value="2"/>
</dbReference>
<name>A0A6H5IEH5_9HYME</name>
<dbReference type="GO" id="GO:0001534">
    <property type="term" value="C:radial spoke"/>
    <property type="evidence" value="ECO:0007669"/>
    <property type="project" value="InterPro"/>
</dbReference>
<accession>A0A6H5IEH5</accession>
<evidence type="ECO:0000256" key="3">
    <source>
        <dbReference type="ARBA" id="ARBA00023069"/>
    </source>
</evidence>
<keyword evidence="2" id="KW-0963">Cytoplasm</keyword>
<evidence type="ECO:0000256" key="6">
    <source>
        <dbReference type="SAM" id="MobiDB-lite"/>
    </source>
</evidence>
<dbReference type="EMBL" id="CADCXV010000727">
    <property type="protein sequence ID" value="CAB0033860.1"/>
    <property type="molecule type" value="Genomic_DNA"/>
</dbReference>
<feature type="region of interest" description="Disordered" evidence="6">
    <location>
        <begin position="646"/>
        <end position="690"/>
    </location>
</feature>
<protein>
    <submittedName>
        <fullName evidence="7">Uncharacterized protein</fullName>
    </submittedName>
</protein>
<dbReference type="AlphaFoldDB" id="A0A6H5IEH5"/>
<evidence type="ECO:0000256" key="5">
    <source>
        <dbReference type="ARBA" id="ARBA00023273"/>
    </source>
</evidence>